<proteinExistence type="inferred from homology"/>
<dbReference type="InterPro" id="IPR003658">
    <property type="entry name" value="Anti-sigma_ant"/>
</dbReference>
<dbReference type="CDD" id="cd07043">
    <property type="entry name" value="STAS_anti-anti-sigma_factors"/>
    <property type="match status" value="1"/>
</dbReference>
<dbReference type="SUPFAM" id="SSF52091">
    <property type="entry name" value="SpoIIaa-like"/>
    <property type="match status" value="1"/>
</dbReference>
<dbReference type="AlphaFoldDB" id="A0A2R8BL74"/>
<evidence type="ECO:0000256" key="2">
    <source>
        <dbReference type="RuleBase" id="RU003749"/>
    </source>
</evidence>
<accession>A0A2R8BL74</accession>
<dbReference type="InterPro" id="IPR036513">
    <property type="entry name" value="STAS_dom_sf"/>
</dbReference>
<dbReference type="EMBL" id="OMOQ01000003">
    <property type="protein sequence ID" value="SPH24138.1"/>
    <property type="molecule type" value="Genomic_DNA"/>
</dbReference>
<comment type="similarity">
    <text evidence="1 2">Belongs to the anti-sigma-factor antagonist family.</text>
</comment>
<dbReference type="OrthoDB" id="9796076at2"/>
<dbReference type="RefSeq" id="WP_108854195.1">
    <property type="nucleotide sequence ID" value="NZ_OMOQ01000003.1"/>
</dbReference>
<gene>
    <name evidence="4" type="ORF">DEA8626_03187</name>
</gene>
<organism evidence="4 5">
    <name type="scientific">Albidovulum aquaemixtae</name>
    <dbReference type="NCBI Taxonomy" id="1542388"/>
    <lineage>
        <taxon>Bacteria</taxon>
        <taxon>Pseudomonadati</taxon>
        <taxon>Pseudomonadota</taxon>
        <taxon>Alphaproteobacteria</taxon>
        <taxon>Rhodobacterales</taxon>
        <taxon>Paracoccaceae</taxon>
        <taxon>Albidovulum</taxon>
    </lineage>
</organism>
<evidence type="ECO:0000256" key="1">
    <source>
        <dbReference type="ARBA" id="ARBA00009013"/>
    </source>
</evidence>
<dbReference type="NCBIfam" id="TIGR00377">
    <property type="entry name" value="ant_ant_sig"/>
    <property type="match status" value="1"/>
</dbReference>
<reference evidence="4 5" key="1">
    <citation type="submission" date="2018-03" db="EMBL/GenBank/DDBJ databases">
        <authorList>
            <person name="Keele B.F."/>
        </authorList>
    </citation>
    <scope>NUCLEOTIDE SEQUENCE [LARGE SCALE GENOMIC DNA]</scope>
    <source>
        <strain evidence="4 5">CECT 8626</strain>
    </source>
</reference>
<dbReference type="PROSITE" id="PS50801">
    <property type="entry name" value="STAS"/>
    <property type="match status" value="1"/>
</dbReference>
<protein>
    <recommendedName>
        <fullName evidence="2">Anti-sigma factor antagonist</fullName>
    </recommendedName>
</protein>
<dbReference type="Proteomes" id="UP000244924">
    <property type="component" value="Unassembled WGS sequence"/>
</dbReference>
<sequence length="114" mass="12131">MNLISEPMADALVVRVHEDRIDAAVAIQFKDRMREMAAEPSGRVILDLSRVNFVDSSGLGAIVSVMKFLAPAATLELAALTPNVGKVFRLTRMDSVFPIHDAAPASAQDPGNGG</sequence>
<keyword evidence="5" id="KW-1185">Reference proteome</keyword>
<dbReference type="Gene3D" id="3.30.750.24">
    <property type="entry name" value="STAS domain"/>
    <property type="match status" value="1"/>
</dbReference>
<dbReference type="PANTHER" id="PTHR33495">
    <property type="entry name" value="ANTI-SIGMA FACTOR ANTAGONIST TM_1081-RELATED-RELATED"/>
    <property type="match status" value="1"/>
</dbReference>
<feature type="domain" description="STAS" evidence="3">
    <location>
        <begin position="21"/>
        <end position="93"/>
    </location>
</feature>
<evidence type="ECO:0000259" key="3">
    <source>
        <dbReference type="PROSITE" id="PS50801"/>
    </source>
</evidence>
<evidence type="ECO:0000313" key="4">
    <source>
        <dbReference type="EMBL" id="SPH24138.1"/>
    </source>
</evidence>
<dbReference type="PANTHER" id="PTHR33495:SF2">
    <property type="entry name" value="ANTI-SIGMA FACTOR ANTAGONIST TM_1081-RELATED"/>
    <property type="match status" value="1"/>
</dbReference>
<evidence type="ECO:0000313" key="5">
    <source>
        <dbReference type="Proteomes" id="UP000244924"/>
    </source>
</evidence>
<dbReference type="Pfam" id="PF01740">
    <property type="entry name" value="STAS"/>
    <property type="match status" value="1"/>
</dbReference>
<dbReference type="InterPro" id="IPR002645">
    <property type="entry name" value="STAS_dom"/>
</dbReference>
<name>A0A2R8BL74_9RHOB</name>
<dbReference type="GO" id="GO:0043856">
    <property type="term" value="F:anti-sigma factor antagonist activity"/>
    <property type="evidence" value="ECO:0007669"/>
    <property type="project" value="InterPro"/>
</dbReference>